<proteinExistence type="predicted"/>
<dbReference type="InParanoid" id="K3WLD3"/>
<dbReference type="HOGENOM" id="CLU_022164_3_0_1"/>
<dbReference type="STRING" id="431595.K3WLD3"/>
<evidence type="ECO:0000313" key="2">
    <source>
        <dbReference type="Proteomes" id="UP000019132"/>
    </source>
</evidence>
<protein>
    <submittedName>
        <fullName evidence="1">Uncharacterized protein</fullName>
    </submittedName>
</protein>
<evidence type="ECO:0000313" key="1">
    <source>
        <dbReference type="EnsemblProtists" id="PYU1_T005775"/>
    </source>
</evidence>
<dbReference type="PANTHER" id="PTHR33946:SF4">
    <property type="entry name" value="COAGULATION FACTOR XI"/>
    <property type="match status" value="1"/>
</dbReference>
<dbReference type="VEuPathDB" id="FungiDB:PYU1_G005764"/>
<name>K3WLD3_GLOUD</name>
<dbReference type="Proteomes" id="UP000019132">
    <property type="component" value="Unassembled WGS sequence"/>
</dbReference>
<organism evidence="1 2">
    <name type="scientific">Globisporangium ultimum (strain ATCC 200006 / CBS 805.95 / DAOM BR144)</name>
    <name type="common">Pythium ultimum</name>
    <dbReference type="NCBI Taxonomy" id="431595"/>
    <lineage>
        <taxon>Eukaryota</taxon>
        <taxon>Sar</taxon>
        <taxon>Stramenopiles</taxon>
        <taxon>Oomycota</taxon>
        <taxon>Peronosporomycetes</taxon>
        <taxon>Pythiales</taxon>
        <taxon>Pythiaceae</taxon>
        <taxon>Globisporangium</taxon>
    </lineage>
</organism>
<accession>K3WLD3</accession>
<dbReference type="eggNOG" id="ENOG502SHRU">
    <property type="taxonomic scope" value="Eukaryota"/>
</dbReference>
<keyword evidence="2" id="KW-1185">Reference proteome</keyword>
<reference evidence="1" key="3">
    <citation type="submission" date="2015-02" db="UniProtKB">
        <authorList>
            <consortium name="EnsemblProtists"/>
        </authorList>
    </citation>
    <scope>IDENTIFICATION</scope>
    <source>
        <strain evidence="1">DAOM BR144</strain>
    </source>
</reference>
<dbReference type="EMBL" id="GL376573">
    <property type="status" value="NOT_ANNOTATED_CDS"/>
    <property type="molecule type" value="Genomic_DNA"/>
</dbReference>
<sequence>MVSVTSLDSNLRSRASSHRVLNTQGDLTDWVSKLAKINNTDSYHMTPVRVIHARVQGDPPTWNNTHQMFTSPYGLTFDERFRGALDSMNTASVEGALMYVQAEGINYNGRGTKCERKNNMRNIVFFDLVITQTNETLALYGQENGEYGPYLAMDINQCTPTNGTSTPVEFPKACNQINGVNKEPKIGAYVGAAQKDTDSRAPYPDTWWYSFPNTCVQSARANKNDICRAATSRGLCDYDKLPDGITCTYNYRILGYVPIDDLVGITAMKNKANTGTYANFSEFCNDGGVEFNTTDNGTLIEAIDFWKDPLLSTANSARANKLVDTYNEILLTGGSPQAPGTVSNVMVPLPTIADLNAVNPACYLNTKACADAQFGCKRVLFGQICTVCASAEADCVTKPPNVTFPTLVKPVASTPGPSSPVPTSSSPVAPTPMTTVPVATTPATTTASAASIAVSVATAASAIALAFFMG</sequence>
<dbReference type="OMA" id="TEECRDT"/>
<dbReference type="PANTHER" id="PTHR33946">
    <property type="match status" value="1"/>
</dbReference>
<reference evidence="2" key="2">
    <citation type="submission" date="2010-04" db="EMBL/GenBank/DDBJ databases">
        <authorList>
            <person name="Buell R."/>
            <person name="Hamilton J."/>
            <person name="Hostetler J."/>
        </authorList>
    </citation>
    <scope>NUCLEOTIDE SEQUENCE [LARGE SCALE GENOMIC DNA]</scope>
    <source>
        <strain evidence="2">DAOM:BR144</strain>
    </source>
</reference>
<dbReference type="EnsemblProtists" id="PYU1_T005775">
    <property type="protein sequence ID" value="PYU1_T005775"/>
    <property type="gene ID" value="PYU1_G005764"/>
</dbReference>
<dbReference type="AlphaFoldDB" id="K3WLD3"/>
<reference evidence="2" key="1">
    <citation type="journal article" date="2010" name="Genome Biol.">
        <title>Genome sequence of the necrotrophic plant pathogen Pythium ultimum reveals original pathogenicity mechanisms and effector repertoire.</title>
        <authorList>
            <person name="Levesque C.A."/>
            <person name="Brouwer H."/>
            <person name="Cano L."/>
            <person name="Hamilton J.P."/>
            <person name="Holt C."/>
            <person name="Huitema E."/>
            <person name="Raffaele S."/>
            <person name="Robideau G.P."/>
            <person name="Thines M."/>
            <person name="Win J."/>
            <person name="Zerillo M.M."/>
            <person name="Beakes G.W."/>
            <person name="Boore J.L."/>
            <person name="Busam D."/>
            <person name="Dumas B."/>
            <person name="Ferriera S."/>
            <person name="Fuerstenberg S.I."/>
            <person name="Gachon C.M."/>
            <person name="Gaulin E."/>
            <person name="Govers F."/>
            <person name="Grenville-Briggs L."/>
            <person name="Horner N."/>
            <person name="Hostetler J."/>
            <person name="Jiang R.H."/>
            <person name="Johnson J."/>
            <person name="Krajaejun T."/>
            <person name="Lin H."/>
            <person name="Meijer H.J."/>
            <person name="Moore B."/>
            <person name="Morris P."/>
            <person name="Phuntmart V."/>
            <person name="Puiu D."/>
            <person name="Shetty J."/>
            <person name="Stajich J.E."/>
            <person name="Tripathy S."/>
            <person name="Wawra S."/>
            <person name="van West P."/>
            <person name="Whitty B.R."/>
            <person name="Coutinho P.M."/>
            <person name="Henrissat B."/>
            <person name="Martin F."/>
            <person name="Thomas P.D."/>
            <person name="Tyler B.M."/>
            <person name="De Vries R.P."/>
            <person name="Kamoun S."/>
            <person name="Yandell M."/>
            <person name="Tisserat N."/>
            <person name="Buell C.R."/>
        </authorList>
    </citation>
    <scope>NUCLEOTIDE SEQUENCE</scope>
    <source>
        <strain evidence="2">DAOM:BR144</strain>
    </source>
</reference>